<dbReference type="InterPro" id="IPR036390">
    <property type="entry name" value="WH_DNA-bd_sf"/>
</dbReference>
<keyword evidence="5 6" id="KW-0472">Membrane</keyword>
<dbReference type="Pfam" id="PF01554">
    <property type="entry name" value="MatE"/>
    <property type="match status" value="1"/>
</dbReference>
<feature type="compositionally biased region" description="Basic and acidic residues" evidence="7">
    <location>
        <begin position="44"/>
        <end position="58"/>
    </location>
</feature>
<dbReference type="GO" id="GO:0016020">
    <property type="term" value="C:membrane"/>
    <property type="evidence" value="ECO:0007669"/>
    <property type="project" value="UniProtKB-SubCell"/>
</dbReference>
<feature type="transmembrane region" description="Helical" evidence="6">
    <location>
        <begin position="1009"/>
        <end position="1031"/>
    </location>
</feature>
<feature type="domain" description="CDT1 Geminin-binding" evidence="8">
    <location>
        <begin position="120"/>
        <end position="320"/>
    </location>
</feature>
<evidence type="ECO:0000256" key="1">
    <source>
        <dbReference type="ARBA" id="ARBA00004141"/>
    </source>
</evidence>
<organism evidence="9 10">
    <name type="scientific">Apatococcus lobatus</name>
    <dbReference type="NCBI Taxonomy" id="904363"/>
    <lineage>
        <taxon>Eukaryota</taxon>
        <taxon>Viridiplantae</taxon>
        <taxon>Chlorophyta</taxon>
        <taxon>core chlorophytes</taxon>
        <taxon>Trebouxiophyceae</taxon>
        <taxon>Chlorellales</taxon>
        <taxon>Chlorellaceae</taxon>
        <taxon>Apatococcus</taxon>
    </lineage>
</organism>
<feature type="transmembrane region" description="Helical" evidence="6">
    <location>
        <begin position="706"/>
        <end position="725"/>
    </location>
</feature>
<comment type="caution">
    <text evidence="9">The sequence shown here is derived from an EMBL/GenBank/DDBJ whole genome shotgun (WGS) entry which is preliminary data.</text>
</comment>
<feature type="transmembrane region" description="Helical" evidence="6">
    <location>
        <begin position="746"/>
        <end position="766"/>
    </location>
</feature>
<dbReference type="InterPro" id="IPR002528">
    <property type="entry name" value="MATE_fam"/>
</dbReference>
<dbReference type="GO" id="GO:0015297">
    <property type="term" value="F:antiporter activity"/>
    <property type="evidence" value="ECO:0007669"/>
    <property type="project" value="InterPro"/>
</dbReference>
<dbReference type="PANTHER" id="PTHR42893:SF9">
    <property type="entry name" value="PROTEIN DETOXIFICATION 46, CHLOROPLASTIC"/>
    <property type="match status" value="1"/>
</dbReference>
<dbReference type="InterPro" id="IPR044644">
    <property type="entry name" value="DinF-like"/>
</dbReference>
<proteinExistence type="inferred from homology"/>
<feature type="transmembrane region" description="Helical" evidence="6">
    <location>
        <begin position="1071"/>
        <end position="1091"/>
    </location>
</feature>
<feature type="compositionally biased region" description="Polar residues" evidence="7">
    <location>
        <begin position="70"/>
        <end position="91"/>
    </location>
</feature>
<evidence type="ECO:0000256" key="3">
    <source>
        <dbReference type="ARBA" id="ARBA00022692"/>
    </source>
</evidence>
<evidence type="ECO:0000256" key="4">
    <source>
        <dbReference type="ARBA" id="ARBA00022989"/>
    </source>
</evidence>
<evidence type="ECO:0000313" key="9">
    <source>
        <dbReference type="EMBL" id="KAK9816053.1"/>
    </source>
</evidence>
<evidence type="ECO:0000256" key="5">
    <source>
        <dbReference type="ARBA" id="ARBA00023136"/>
    </source>
</evidence>
<dbReference type="SUPFAM" id="SSF46785">
    <property type="entry name" value="Winged helix' DNA-binding domain"/>
    <property type="match status" value="1"/>
</dbReference>
<keyword evidence="10" id="KW-1185">Reference proteome</keyword>
<comment type="subcellular location">
    <subcellularLocation>
        <location evidence="1">Membrane</location>
        <topology evidence="1">Multi-pass membrane protein</topology>
    </subcellularLocation>
</comment>
<feature type="transmembrane region" description="Helical" evidence="6">
    <location>
        <begin position="967"/>
        <end position="988"/>
    </location>
</feature>
<feature type="transmembrane region" description="Helical" evidence="6">
    <location>
        <begin position="870"/>
        <end position="894"/>
    </location>
</feature>
<dbReference type="InterPro" id="IPR014939">
    <property type="entry name" value="CDT1_Gemini-bd-like"/>
</dbReference>
<dbReference type="AlphaFoldDB" id="A0AAW1Q600"/>
<feature type="compositionally biased region" description="Polar residues" evidence="7">
    <location>
        <begin position="247"/>
        <end position="259"/>
    </location>
</feature>
<dbReference type="SMART" id="SM01075">
    <property type="entry name" value="CDT1"/>
    <property type="match status" value="1"/>
</dbReference>
<feature type="region of interest" description="Disordered" evidence="7">
    <location>
        <begin position="1"/>
        <end position="117"/>
    </location>
</feature>
<dbReference type="GO" id="GO:0042910">
    <property type="term" value="F:xenobiotic transmembrane transporter activity"/>
    <property type="evidence" value="ECO:0007669"/>
    <property type="project" value="InterPro"/>
</dbReference>
<feature type="transmembrane region" description="Helical" evidence="6">
    <location>
        <begin position="822"/>
        <end position="842"/>
    </location>
</feature>
<keyword evidence="3 6" id="KW-0812">Transmembrane</keyword>
<comment type="similarity">
    <text evidence="2 6">Belongs to the multi antimicrobial extrusion (MATE) (TC 2.A.66.1) family.</text>
</comment>
<evidence type="ECO:0000256" key="7">
    <source>
        <dbReference type="SAM" id="MobiDB-lite"/>
    </source>
</evidence>
<feature type="transmembrane region" description="Helical" evidence="6">
    <location>
        <begin position="927"/>
        <end position="947"/>
    </location>
</feature>
<evidence type="ECO:0000256" key="6">
    <source>
        <dbReference type="RuleBase" id="RU004914"/>
    </source>
</evidence>
<dbReference type="PANTHER" id="PTHR42893">
    <property type="entry name" value="PROTEIN DETOXIFICATION 44, CHLOROPLASTIC-RELATED"/>
    <property type="match status" value="1"/>
</dbReference>
<dbReference type="Pfam" id="PF08839">
    <property type="entry name" value="CDT1"/>
    <property type="match status" value="1"/>
</dbReference>
<gene>
    <name evidence="9" type="ORF">WJX74_003854</name>
</gene>
<dbReference type="Proteomes" id="UP001438707">
    <property type="component" value="Unassembled WGS sequence"/>
</dbReference>
<feature type="transmembrane region" description="Helical" evidence="6">
    <location>
        <begin position="1037"/>
        <end position="1059"/>
    </location>
</feature>
<feature type="compositionally biased region" description="Polar residues" evidence="7">
    <location>
        <begin position="207"/>
        <end position="224"/>
    </location>
</feature>
<feature type="transmembrane region" description="Helical" evidence="6">
    <location>
        <begin position="778"/>
        <end position="801"/>
    </location>
</feature>
<sequence length="1137" mass="118989">MGQGRTPEAAQRTSDRRTVLTEARSQLNRARSKPPAGRACGRKRPLEEDPEESPRQQDVKQTQQKRQHVASPSTSKGTVTSRLPATPASQDRISRPQPPLRPNNQEGGPGKGTITGHTGLPAKYIKLVDMFDALQQTWQVNRSRCKQTIFPEAQLRVQQQTGCNFQLCHLAQLRFIYSEAIGLSYAPNRRASLGGKPEPVLIIDMSGPQSTAPAPSCPGQSSPGPTLPNPGQALPNAITAGAATPSKRLQSSQRGIQSRAQPAQQAQTPTHSAPTRMPHRTPTACSPANACPGRVLRQEFSHRLQAWLAQQAPAAAAALQASLPDLQAHPQLHAGTAAAAQTAGASTVPRPSDHLLAKSCSSPAALVSRESSAAAYAVSQLKQGSAVGCGSPSGCSSGRVECINAPAAGGGCGDGDMGTQRRDQDWPDVPEIEMPPIPTPRTLGQYPTLPCTPFAMTPVTGAAGAVGSPAALTDARASASVANARRLSFGGGQASPAVKSKLAAALSSALSSSQAVSGTLEGAAQPAELDMGTVSSLPEGLQSLAQQGLLPVSSQRLQALQRQQSLNEISQSPQAVRERKQAACMAALPATFDTMRRIFGRKGSCVRTYKQIADQMIQVGQSTGDVGALLDALAAAAPGFASTELHPDGGSCMRINRPRRRALHIRADTASVGSTSNPIDPEKAPVSTPDGGPSAFALLRFTLPTLGVWIIGPILSLIDTAVVGTKSDIELAALGPGTMVCDYNTYIFTFIAMATTNMLAISFAQQSKEQVNSVLSDGLAIALAVGLVLGAVLYCIAPAALRKIAGPRGVELIAPAASYVRIRCAGIPAQLVIFVAQAYFLAALDPFTPLLAAGVAGLVNLVGDLAMVNWLGYGISGAAWATSAAQVVTAVLLLRAMRRPLRKSSASPGLVPDVRWRIPTPDALLRFLLYAGPICGVLVTKTVMYSFMTATASGLGPISSGTHHVTLTVFFFFATFGDAVSQAAQSFLPGTVGRPAAAWNMGRQLTNTGAFIGIFNSACAAALLILAPFLFTSSQPIMSAIKGTLPIMCLTLIVHTSSMATEGMLLAGRDLTFLVISYTANIVLVLGALALTKRASLGLLGVWICIFQFQATRLLQNWLRLLGKSSPLNSTTPMQLQ</sequence>
<feature type="region of interest" description="Disordered" evidence="7">
    <location>
        <begin position="198"/>
        <end position="288"/>
    </location>
</feature>
<protein>
    <recommendedName>
        <fullName evidence="6">Protein DETOXIFICATION</fullName>
    </recommendedName>
    <alternativeName>
        <fullName evidence="6">Multidrug and toxic compound extrusion protein</fullName>
    </alternativeName>
</protein>
<accession>A0AAW1Q600</accession>
<reference evidence="9 10" key="1">
    <citation type="journal article" date="2024" name="Nat. Commun.">
        <title>Phylogenomics reveals the evolutionary origins of lichenization in chlorophyte algae.</title>
        <authorList>
            <person name="Puginier C."/>
            <person name="Libourel C."/>
            <person name="Otte J."/>
            <person name="Skaloud P."/>
            <person name="Haon M."/>
            <person name="Grisel S."/>
            <person name="Petersen M."/>
            <person name="Berrin J.G."/>
            <person name="Delaux P.M."/>
            <person name="Dal Grande F."/>
            <person name="Keller J."/>
        </authorList>
    </citation>
    <scope>NUCLEOTIDE SEQUENCE [LARGE SCALE GENOMIC DNA]</scope>
    <source>
        <strain evidence="9 10">SAG 2145</strain>
    </source>
</reference>
<evidence type="ECO:0000313" key="10">
    <source>
        <dbReference type="Proteomes" id="UP001438707"/>
    </source>
</evidence>
<evidence type="ECO:0000256" key="2">
    <source>
        <dbReference type="ARBA" id="ARBA00010199"/>
    </source>
</evidence>
<evidence type="ECO:0000259" key="8">
    <source>
        <dbReference type="SMART" id="SM01075"/>
    </source>
</evidence>
<keyword evidence="4 6" id="KW-1133">Transmembrane helix</keyword>
<dbReference type="EMBL" id="JALJOS010000093">
    <property type="protein sequence ID" value="KAK9816053.1"/>
    <property type="molecule type" value="Genomic_DNA"/>
</dbReference>
<name>A0AAW1Q600_9CHLO</name>
<feature type="compositionally biased region" description="Low complexity" evidence="7">
    <location>
        <begin position="260"/>
        <end position="275"/>
    </location>
</feature>